<reference evidence="2" key="1">
    <citation type="journal article" date="2015" name="Nature">
        <title>Complex archaea that bridge the gap between prokaryotes and eukaryotes.</title>
        <authorList>
            <person name="Spang A."/>
            <person name="Saw J.H."/>
            <person name="Jorgensen S.L."/>
            <person name="Zaremba-Niedzwiedzka K."/>
            <person name="Martijn J."/>
            <person name="Lind A.E."/>
            <person name="van Eijk R."/>
            <person name="Schleper C."/>
            <person name="Guy L."/>
            <person name="Ettema T.J."/>
        </authorList>
    </citation>
    <scope>NUCLEOTIDE SEQUENCE</scope>
</reference>
<feature type="non-terminal residue" evidence="2">
    <location>
        <position position="128"/>
    </location>
</feature>
<name>A0A0F8YTN3_9ZZZZ</name>
<accession>A0A0F8YTN3</accession>
<dbReference type="AlphaFoldDB" id="A0A0F8YTN3"/>
<organism evidence="2">
    <name type="scientific">marine sediment metagenome</name>
    <dbReference type="NCBI Taxonomy" id="412755"/>
    <lineage>
        <taxon>unclassified sequences</taxon>
        <taxon>metagenomes</taxon>
        <taxon>ecological metagenomes</taxon>
    </lineage>
</organism>
<proteinExistence type="predicted"/>
<dbReference type="EMBL" id="LAZR01055095">
    <property type="protein sequence ID" value="KKK77145.1"/>
    <property type="molecule type" value="Genomic_DNA"/>
</dbReference>
<gene>
    <name evidence="2" type="ORF">LCGC14_2856530</name>
</gene>
<feature type="compositionally biased region" description="Pro residues" evidence="1">
    <location>
        <begin position="15"/>
        <end position="27"/>
    </location>
</feature>
<feature type="region of interest" description="Disordered" evidence="1">
    <location>
        <begin position="1"/>
        <end position="34"/>
    </location>
</feature>
<sequence>MSTTSPNLSPDTPVTTPPVTPDTPAPQVPSTTDNLEWMDQLAPDSPAETTDFLRIDDRTVYKTSEAAQQGWNDIKSHNDTLKRENETLRLSLAQGGSDDLIPALTTSVRDAKSPAFQNALQKIIRREV</sequence>
<evidence type="ECO:0000256" key="1">
    <source>
        <dbReference type="SAM" id="MobiDB-lite"/>
    </source>
</evidence>
<comment type="caution">
    <text evidence="2">The sequence shown here is derived from an EMBL/GenBank/DDBJ whole genome shotgun (WGS) entry which is preliminary data.</text>
</comment>
<evidence type="ECO:0000313" key="2">
    <source>
        <dbReference type="EMBL" id="KKK77145.1"/>
    </source>
</evidence>
<protein>
    <submittedName>
        <fullName evidence="2">Uncharacterized protein</fullName>
    </submittedName>
</protein>